<accession>A0A2T5H563</accession>
<comment type="subcellular location">
    <subcellularLocation>
        <location evidence="1">Cell membrane</location>
        <topology evidence="1">Multi-pass membrane protein</topology>
    </subcellularLocation>
</comment>
<sequence length="340" mass="36569">MTVTDISPANTARNISYALRGIILIAVLALALAPMWASRADLRLFMEALSFLALAQMWNLLAGYTGLISVGQQAWVGLGGYFFFALAMFAGMPVLLAIPLAAIAAALVALPTAWVAFRLQGAYFAIGTWVIAEVFRLIAAQNGALGGGSGISLPVEIAKSLAESRNGREMVMYYLAFGIGIASVVLVWLLLRSKWGLALTAIRDSEPAAEAMGVVTRRVKFLIYILTAGVTALTGAFIFLQKLRITPDAAFSVNEWTAFVIFIVVIGGLGSIEGPIIGVLVFFALREIAADWGSWYLILMGAIAIAVMLINKRGIWGAVQVRWDVAAFPVRKILPERSRD</sequence>
<dbReference type="AlphaFoldDB" id="A0A2T5H563"/>
<keyword evidence="5 6" id="KW-0472">Membrane</keyword>
<evidence type="ECO:0000256" key="3">
    <source>
        <dbReference type="ARBA" id="ARBA00022692"/>
    </source>
</evidence>
<evidence type="ECO:0000313" key="8">
    <source>
        <dbReference type="Proteomes" id="UP000244077"/>
    </source>
</evidence>
<feature type="transmembrane region" description="Helical" evidence="6">
    <location>
        <begin position="292"/>
        <end position="310"/>
    </location>
</feature>
<evidence type="ECO:0000313" key="7">
    <source>
        <dbReference type="EMBL" id="PTQ66700.1"/>
    </source>
</evidence>
<feature type="transmembrane region" description="Helical" evidence="6">
    <location>
        <begin position="171"/>
        <end position="191"/>
    </location>
</feature>
<evidence type="ECO:0000256" key="5">
    <source>
        <dbReference type="ARBA" id="ARBA00023136"/>
    </source>
</evidence>
<dbReference type="OrthoDB" id="9814461at2"/>
<evidence type="ECO:0000256" key="1">
    <source>
        <dbReference type="ARBA" id="ARBA00004651"/>
    </source>
</evidence>
<keyword evidence="8" id="KW-1185">Reference proteome</keyword>
<feature type="transmembrane region" description="Helical" evidence="6">
    <location>
        <begin position="17"/>
        <end position="37"/>
    </location>
</feature>
<feature type="transmembrane region" description="Helical" evidence="6">
    <location>
        <begin position="260"/>
        <end position="285"/>
    </location>
</feature>
<evidence type="ECO:0000256" key="4">
    <source>
        <dbReference type="ARBA" id="ARBA00022989"/>
    </source>
</evidence>
<dbReference type="InterPro" id="IPR001851">
    <property type="entry name" value="ABC_transp_permease"/>
</dbReference>
<dbReference type="GO" id="GO:0015658">
    <property type="term" value="F:branched-chain amino acid transmembrane transporter activity"/>
    <property type="evidence" value="ECO:0007669"/>
    <property type="project" value="InterPro"/>
</dbReference>
<feature type="transmembrane region" description="Helical" evidence="6">
    <location>
        <begin position="49"/>
        <end position="70"/>
    </location>
</feature>
<dbReference type="GO" id="GO:0005886">
    <property type="term" value="C:plasma membrane"/>
    <property type="evidence" value="ECO:0007669"/>
    <property type="project" value="UniProtKB-SubCell"/>
</dbReference>
<dbReference type="PANTHER" id="PTHR30482">
    <property type="entry name" value="HIGH-AFFINITY BRANCHED-CHAIN AMINO ACID TRANSPORT SYSTEM PERMEASE"/>
    <property type="match status" value="1"/>
</dbReference>
<dbReference type="InterPro" id="IPR043428">
    <property type="entry name" value="LivM-like"/>
</dbReference>
<organism evidence="7 8">
    <name type="scientific">Celeribacter persicus</name>
    <dbReference type="NCBI Taxonomy" id="1651082"/>
    <lineage>
        <taxon>Bacteria</taxon>
        <taxon>Pseudomonadati</taxon>
        <taxon>Pseudomonadota</taxon>
        <taxon>Alphaproteobacteria</taxon>
        <taxon>Rhodobacterales</taxon>
        <taxon>Roseobacteraceae</taxon>
        <taxon>Celeribacter</taxon>
    </lineage>
</organism>
<evidence type="ECO:0000256" key="6">
    <source>
        <dbReference type="SAM" id="Phobius"/>
    </source>
</evidence>
<gene>
    <name evidence="7" type="ORF">C8N42_12318</name>
</gene>
<dbReference type="Proteomes" id="UP000244077">
    <property type="component" value="Unassembled WGS sequence"/>
</dbReference>
<keyword evidence="4 6" id="KW-1133">Transmembrane helix</keyword>
<comment type="caution">
    <text evidence="7">The sequence shown here is derived from an EMBL/GenBank/DDBJ whole genome shotgun (WGS) entry which is preliminary data.</text>
</comment>
<dbReference type="Pfam" id="PF02653">
    <property type="entry name" value="BPD_transp_2"/>
    <property type="match status" value="1"/>
</dbReference>
<keyword evidence="3 6" id="KW-0812">Transmembrane</keyword>
<dbReference type="PANTHER" id="PTHR30482:SF17">
    <property type="entry name" value="ABC TRANSPORTER ATP-BINDING PROTEIN"/>
    <property type="match status" value="1"/>
</dbReference>
<proteinExistence type="predicted"/>
<name>A0A2T5H563_9RHOB</name>
<keyword evidence="2" id="KW-1003">Cell membrane</keyword>
<evidence type="ECO:0000256" key="2">
    <source>
        <dbReference type="ARBA" id="ARBA00022475"/>
    </source>
</evidence>
<protein>
    <submittedName>
        <fullName evidence="7">Amino acid/amide ABC transporter membrane protein 2 (HAAT family)</fullName>
    </submittedName>
</protein>
<dbReference type="CDD" id="cd06581">
    <property type="entry name" value="TM_PBP1_LivM_like"/>
    <property type="match status" value="1"/>
</dbReference>
<feature type="transmembrane region" description="Helical" evidence="6">
    <location>
        <begin position="122"/>
        <end position="139"/>
    </location>
</feature>
<feature type="transmembrane region" description="Helical" evidence="6">
    <location>
        <begin position="221"/>
        <end position="240"/>
    </location>
</feature>
<dbReference type="EMBL" id="QAOH01000023">
    <property type="protein sequence ID" value="PTQ66700.1"/>
    <property type="molecule type" value="Genomic_DNA"/>
</dbReference>
<feature type="transmembrane region" description="Helical" evidence="6">
    <location>
        <begin position="82"/>
        <end position="110"/>
    </location>
</feature>
<dbReference type="RefSeq" id="WP_107817947.1">
    <property type="nucleotide sequence ID" value="NZ_QAOH01000023.1"/>
</dbReference>
<reference evidence="7 8" key="1">
    <citation type="submission" date="2018-04" db="EMBL/GenBank/DDBJ databases">
        <title>Genomic Encyclopedia of Archaeal and Bacterial Type Strains, Phase II (KMG-II): from individual species to whole genera.</title>
        <authorList>
            <person name="Goeker M."/>
        </authorList>
    </citation>
    <scope>NUCLEOTIDE SEQUENCE [LARGE SCALE GENOMIC DNA]</scope>
    <source>
        <strain evidence="7 8">DSM 100434</strain>
    </source>
</reference>